<dbReference type="OrthoDB" id="6145741at2759"/>
<feature type="compositionally biased region" description="Polar residues" evidence="5">
    <location>
        <begin position="104"/>
        <end position="148"/>
    </location>
</feature>
<evidence type="ECO:0000256" key="1">
    <source>
        <dbReference type="ARBA" id="ARBA00022723"/>
    </source>
</evidence>
<dbReference type="PROSITE" id="PS00028">
    <property type="entry name" value="ZINC_FINGER_C2H2_1"/>
    <property type="match status" value="1"/>
</dbReference>
<dbReference type="GO" id="GO:0005634">
    <property type="term" value="C:nucleus"/>
    <property type="evidence" value="ECO:0007669"/>
    <property type="project" value="TreeGrafter"/>
</dbReference>
<keyword evidence="1" id="KW-0479">Metal-binding</keyword>
<dbReference type="PANTHER" id="PTHR24408">
    <property type="entry name" value="ZINC FINGER PROTEIN"/>
    <property type="match status" value="1"/>
</dbReference>
<keyword evidence="3" id="KW-0863">Zinc-finger</keyword>
<dbReference type="PROSITE" id="PS50157">
    <property type="entry name" value="ZINC_FINGER_C2H2_2"/>
    <property type="match status" value="2"/>
</dbReference>
<dbReference type="GO" id="GO:0000981">
    <property type="term" value="F:DNA-binding transcription factor activity, RNA polymerase II-specific"/>
    <property type="evidence" value="ECO:0007669"/>
    <property type="project" value="TreeGrafter"/>
</dbReference>
<evidence type="ECO:0000256" key="4">
    <source>
        <dbReference type="ARBA" id="ARBA00022833"/>
    </source>
</evidence>
<dbReference type="GO" id="GO:0008270">
    <property type="term" value="F:zinc ion binding"/>
    <property type="evidence" value="ECO:0007669"/>
    <property type="project" value="UniProtKB-KW"/>
</dbReference>
<dbReference type="InterPro" id="IPR013087">
    <property type="entry name" value="Znf_C2H2_type"/>
</dbReference>
<protein>
    <submittedName>
        <fullName evidence="6">Uncharacterized protein</fullName>
    </submittedName>
</protein>
<dbReference type="InterPro" id="IPR036236">
    <property type="entry name" value="Znf_C2H2_sf"/>
</dbReference>
<sequence length="312" mass="35594">MPAVHATYPCHCGKQYKQAVSLARHKRLEHDKNHETYQCHCGKLFSRKDRLKRHEKLHKTPEHKCTECESVFHRSESLRNHVISRHNQIGAGPLASETALPASSEDQSTEMSSADQSTNLPMTDNPPSSTETIPLSEPNTLSQSSGSSPRIADIGEQESTNEQDECEFEEGLNGALKTVTIKISGLSKFDPLRLFKEQESKIKSVLLKQMKKKGAIKWYGAINVQFKKEKKEETEIARPHFRGRCYTMMKPIDLNEAWQETVKKIYDSFIKYQREGSAWQLDFVISFKIHMAVYKPIRGSSYIPTPLTLKDN</sequence>
<dbReference type="EMBL" id="CAIIXF020000004">
    <property type="protein sequence ID" value="CAH1782398.1"/>
    <property type="molecule type" value="Genomic_DNA"/>
</dbReference>
<dbReference type="PANTHER" id="PTHR24408:SF58">
    <property type="entry name" value="TRANSCRIPTION FACTOR (TFIIIA), PUTATIVE (AFU_ORTHOLOGUE AFUA_1G05150)-RELATED"/>
    <property type="match status" value="1"/>
</dbReference>
<accession>A0A8J1USX7</accession>
<proteinExistence type="predicted"/>
<feature type="compositionally biased region" description="Acidic residues" evidence="5">
    <location>
        <begin position="155"/>
        <end position="168"/>
    </location>
</feature>
<organism evidence="6 7">
    <name type="scientific">Owenia fusiformis</name>
    <name type="common">Polychaete worm</name>
    <dbReference type="NCBI Taxonomy" id="6347"/>
    <lineage>
        <taxon>Eukaryota</taxon>
        <taxon>Metazoa</taxon>
        <taxon>Spiralia</taxon>
        <taxon>Lophotrochozoa</taxon>
        <taxon>Annelida</taxon>
        <taxon>Polychaeta</taxon>
        <taxon>Sedentaria</taxon>
        <taxon>Canalipalpata</taxon>
        <taxon>Sabellida</taxon>
        <taxon>Oweniida</taxon>
        <taxon>Oweniidae</taxon>
        <taxon>Owenia</taxon>
    </lineage>
</organism>
<keyword evidence="4" id="KW-0862">Zinc</keyword>
<evidence type="ECO:0000256" key="2">
    <source>
        <dbReference type="ARBA" id="ARBA00022737"/>
    </source>
</evidence>
<dbReference type="SUPFAM" id="SSF57667">
    <property type="entry name" value="beta-beta-alpha zinc fingers"/>
    <property type="match status" value="1"/>
</dbReference>
<evidence type="ECO:0000256" key="5">
    <source>
        <dbReference type="SAM" id="MobiDB-lite"/>
    </source>
</evidence>
<feature type="region of interest" description="Disordered" evidence="5">
    <location>
        <begin position="98"/>
        <end position="168"/>
    </location>
</feature>
<dbReference type="GO" id="GO:0043565">
    <property type="term" value="F:sequence-specific DNA binding"/>
    <property type="evidence" value="ECO:0007669"/>
    <property type="project" value="TreeGrafter"/>
</dbReference>
<dbReference type="AlphaFoldDB" id="A0A8J1USX7"/>
<dbReference type="SMART" id="SM00355">
    <property type="entry name" value="ZnF_C2H2"/>
    <property type="match status" value="3"/>
</dbReference>
<dbReference type="Proteomes" id="UP000749559">
    <property type="component" value="Unassembled WGS sequence"/>
</dbReference>
<evidence type="ECO:0000313" key="7">
    <source>
        <dbReference type="Proteomes" id="UP000749559"/>
    </source>
</evidence>
<keyword evidence="2" id="KW-0677">Repeat</keyword>
<keyword evidence="7" id="KW-1185">Reference proteome</keyword>
<evidence type="ECO:0000256" key="3">
    <source>
        <dbReference type="ARBA" id="ARBA00022771"/>
    </source>
</evidence>
<name>A0A8J1USX7_OWEFU</name>
<gene>
    <name evidence="6" type="ORF">OFUS_LOCUS8855</name>
</gene>
<dbReference type="Gene3D" id="3.30.160.60">
    <property type="entry name" value="Classic Zinc Finger"/>
    <property type="match status" value="1"/>
</dbReference>
<comment type="caution">
    <text evidence="6">The sequence shown here is derived from an EMBL/GenBank/DDBJ whole genome shotgun (WGS) entry which is preliminary data.</text>
</comment>
<reference evidence="6" key="1">
    <citation type="submission" date="2022-03" db="EMBL/GenBank/DDBJ databases">
        <authorList>
            <person name="Martin C."/>
        </authorList>
    </citation>
    <scope>NUCLEOTIDE SEQUENCE</scope>
</reference>
<evidence type="ECO:0000313" key="6">
    <source>
        <dbReference type="EMBL" id="CAH1782398.1"/>
    </source>
</evidence>